<evidence type="ECO:0000259" key="7">
    <source>
        <dbReference type="Pfam" id="PF04182"/>
    </source>
</evidence>
<dbReference type="Pfam" id="PF24101">
    <property type="entry name" value="WHD_GTF3C1"/>
    <property type="match status" value="1"/>
</dbReference>
<dbReference type="PANTHER" id="PTHR15180:SF1">
    <property type="entry name" value="GENERAL TRANSCRIPTION FACTOR 3C POLYPEPTIDE 1"/>
    <property type="match status" value="1"/>
</dbReference>
<dbReference type="InterPro" id="IPR044210">
    <property type="entry name" value="Tfc3-like"/>
</dbReference>
<proteinExistence type="predicted"/>
<evidence type="ECO:0000259" key="8">
    <source>
        <dbReference type="Pfam" id="PF24101"/>
    </source>
</evidence>
<dbReference type="InterPro" id="IPR056467">
    <property type="entry name" value="eWH_GTF3C1"/>
</dbReference>
<accession>A0A182RQK9</accession>
<evidence type="ECO:0000256" key="5">
    <source>
        <dbReference type="ARBA" id="ARBA00023242"/>
    </source>
</evidence>
<evidence type="ECO:0000256" key="6">
    <source>
        <dbReference type="SAM" id="MobiDB-lite"/>
    </source>
</evidence>
<dbReference type="EnsemblMetazoa" id="AFUN008551-RA">
    <property type="protein sequence ID" value="AFUN008551-PA"/>
    <property type="gene ID" value="AFUN008551"/>
</dbReference>
<name>A0A182RQK9_ANOFN</name>
<evidence type="ECO:0000256" key="2">
    <source>
        <dbReference type="ARBA" id="ARBA00022553"/>
    </source>
</evidence>
<keyword evidence="4" id="KW-0804">Transcription</keyword>
<evidence type="ECO:0000313" key="9">
    <source>
        <dbReference type="EnsemblMetazoa" id="AFUN008551-PA"/>
    </source>
</evidence>
<dbReference type="PANTHER" id="PTHR15180">
    <property type="entry name" value="GENERAL TRANSCRIPTION FACTOR 3C POLYPEPTIDE 1"/>
    <property type="match status" value="1"/>
</dbReference>
<keyword evidence="2" id="KW-0597">Phosphoprotein</keyword>
<dbReference type="Pfam" id="PF04182">
    <property type="entry name" value="B-block_TFIIIC"/>
    <property type="match status" value="1"/>
</dbReference>
<sequence length="2041" mass="234411">MLPNASLTSIVNEEISLEGLEGSTLDSLWNHIALRMKLSMPLPPKLMASIWTMVLRNTEFEFYLLLSERKPFAHFNRLGNLDPENGIAVQPSEFPGHRFAYRLVEANGIRGSCEEYDTRTLIPRDELRKISCIDAELRYGRKFVIVASQRMRESFLIIPNCTAELTGMQYCILEWIGRSRFHGETSHGKYSLVEISGDSSSLFYHRKVLSSAKLITRQNLSIRIDDVSIQGMVFHLPRYYTEMKTKQLLIVERVVSELKKREHYMADYEEIKLMVLNKSDAGKLFRSPEFQRFIKTDETVSFRTLYPNAPPSSYLTKRGEEKMIRVMRLIDPKADVYDMWSREAADEGGTDTKEGFLASADSKAVYVDIPLLQLAYNVIAEQGGKGISQSEMAQELGLDKLNARAVVKNMTKLKSIESMAVDEGRQRTSKFFIPGSSQRSALFEKEMSQYVTNQMSLMESRQQIKSEPEDEPVEHSAPEIVAGMSFSTETTAFIRECSSPTLIANAFDNTVHDNFTTEVVLSDQMLLKKSAKSVSSKVHKKPISELMLRRCNFIMELVKQDEAIEPRSILKSLKLAELAVGNQYTACNKSLMRLIARLAADKLVQIANVTLKREDREFRLVYICDPKITADHPGLLSKLAMAKSRIVLQQTQTTATDQESAVRAPEELRGYHGCLPKCPRMKLYHEYLFYTAHVQPRDARELDINDVESINLHGIDLNEISPIYSDTNDWRMFIPPLNLYDGYGVGWVLLTDVVVRMPMFVFCSICSYSFYTPALDYYLNHPIRKYTLLKDLPDAVRMQLLQRRRYIYAILDITKLLCYAGLLQMGPQLRKTRDQTYVYLNQNACLLNTTGSKDSYHEIEARKYPTIQFRLETMDDVQEYWERLYEIAISTRLNSRNTAIGRVVFVQQLNAKAAMVDALRVQTEETVRLNDLPGQLPHGDAKGAAGFDTAMFMHLKTNWQKIMNTSDYRHRLDKHRLKIVRRSVKMKKKQAEGAAGTANSGTAADQTNTPGVILTVARKMRKNQIRKRVIKPRKQSQRFQRQCYDEVDRTALRSMINLRVKWTRAEDQILVLCRVAQLYLFPSLTISCPINSTIFRDVLHWANVRSVNKTSRACQRRVLYMVKKVPGVADTIRTCLEEAKQNALITERFGPGFAQKLRERFEDVEDYMVAVRIHFVQLVHMVRQLCSNMVRGNDNGSGYVMPRAQRRTEAPRKTTLRIPATIDELYRKFNVTDTSSIVKQLNYGTDPTTLQELQMYKLTILMHSAVTYGRTTEPLQNVYREYSESILTGAMRLMRNYHLVSLNKKLKGVGTKLLVTHTSTTEDRELYHVSIHYQQQLMTSLSFDLFLPIFGQYMQLLDRVRYDEMYAYDDEAQGLVLLLSELLATGRVDVQIDQEANYIGVRADTKEKVPFYSDVLNPLAEQETGSGQEEASGSKKMSPKPVPFKTPIERTKPASNKLRFSSQKDCTFQYVSHPVEKLLKLPIEYFHFFCLLEQLQVSDRRLIVQTFKIDDTQPVNCSLPNCVCASSTKAGGSRNIDLVGRCLSTVRGREDLLARIKQHATDRSHRKNRVDVSMMFEIREENLLLFFIRYIVEFQQRWIEKQKRDVNRQNRTMQGLDRSTINMVELIDECLHFDGEFPEYNWLDRYEMSNVVEDEDVGETEQGDDRTYDNLRALSEKVFKLHNFYEVMLMKVHIRLRTTTLIDKFGANALADREPYGQWNVPRCFLPDGAKRRRDLLVKLTSDAVWPTMEQLERPLHEAMSVIERNANASALLAYIESKQKLGASVLDLALNFPNHAQLKQLLQVLCGFKLLLRTGFRTITYVHWQFVEEWLTKAPVPEVKEHPEDQPSSSVPVAAETSKGNKRKGAALMDAEQSSAKRTKGNTAAVNRQDNSDSKTPARKNQRKYMLLAMAPWIRIDGLINKRLLFRWLTSILLYCVAHPGVPLNVLSVRFNMMPPFHLRQLLEMLQNYGCISLHSMECTVQKTIFTVYSSVTVVPATEFLPDEQTYVDVAPDALSTLSLCIGENRKYGQDIYDPMRKNP</sequence>
<dbReference type="GO" id="GO:0003677">
    <property type="term" value="F:DNA binding"/>
    <property type="evidence" value="ECO:0007669"/>
    <property type="project" value="UniProtKB-KW"/>
</dbReference>
<reference evidence="9" key="1">
    <citation type="submission" date="2020-05" db="UniProtKB">
        <authorList>
            <consortium name="EnsemblMetazoa"/>
        </authorList>
    </citation>
    <scope>IDENTIFICATION</scope>
    <source>
        <strain evidence="9">FUMOZ</strain>
    </source>
</reference>
<keyword evidence="5" id="KW-0539">Nucleus</keyword>
<dbReference type="GO" id="GO:0005634">
    <property type="term" value="C:nucleus"/>
    <property type="evidence" value="ECO:0007669"/>
    <property type="project" value="UniProtKB-SubCell"/>
</dbReference>
<feature type="domain" description="GTF3C1 extended winged-helix" evidence="8">
    <location>
        <begin position="546"/>
        <end position="639"/>
    </location>
</feature>
<feature type="region of interest" description="Disordered" evidence="6">
    <location>
        <begin position="1422"/>
        <end position="1449"/>
    </location>
</feature>
<evidence type="ECO:0000256" key="4">
    <source>
        <dbReference type="ARBA" id="ARBA00023163"/>
    </source>
</evidence>
<feature type="domain" description="B-block binding subunit of TFIIIC" evidence="7">
    <location>
        <begin position="167"/>
        <end position="242"/>
    </location>
</feature>
<dbReference type="GO" id="GO:0042791">
    <property type="term" value="P:5S class rRNA transcription by RNA polymerase III"/>
    <property type="evidence" value="ECO:0007669"/>
    <property type="project" value="TreeGrafter"/>
</dbReference>
<keyword evidence="3" id="KW-0238">DNA-binding</keyword>
<evidence type="ECO:0000256" key="3">
    <source>
        <dbReference type="ARBA" id="ARBA00023125"/>
    </source>
</evidence>
<dbReference type="VEuPathDB" id="VectorBase:AFUN008551"/>
<organism evidence="9">
    <name type="scientific">Anopheles funestus</name>
    <name type="common">African malaria mosquito</name>
    <dbReference type="NCBI Taxonomy" id="62324"/>
    <lineage>
        <taxon>Eukaryota</taxon>
        <taxon>Metazoa</taxon>
        <taxon>Ecdysozoa</taxon>
        <taxon>Arthropoda</taxon>
        <taxon>Hexapoda</taxon>
        <taxon>Insecta</taxon>
        <taxon>Pterygota</taxon>
        <taxon>Neoptera</taxon>
        <taxon>Endopterygota</taxon>
        <taxon>Diptera</taxon>
        <taxon>Nematocera</taxon>
        <taxon>Culicoidea</taxon>
        <taxon>Culicidae</taxon>
        <taxon>Anophelinae</taxon>
        <taxon>Anopheles</taxon>
    </lineage>
</organism>
<dbReference type="InterPro" id="IPR007309">
    <property type="entry name" value="TFIIIC_Bblock-bd"/>
</dbReference>
<evidence type="ECO:0000256" key="1">
    <source>
        <dbReference type="ARBA" id="ARBA00004123"/>
    </source>
</evidence>
<dbReference type="STRING" id="62324.A0A182RQK9"/>
<dbReference type="GO" id="GO:0006384">
    <property type="term" value="P:transcription initiation at RNA polymerase III promoter"/>
    <property type="evidence" value="ECO:0007669"/>
    <property type="project" value="InterPro"/>
</dbReference>
<dbReference type="GO" id="GO:0000127">
    <property type="term" value="C:transcription factor TFIIIC complex"/>
    <property type="evidence" value="ECO:0007669"/>
    <property type="project" value="InterPro"/>
</dbReference>
<feature type="compositionally biased region" description="Polar residues" evidence="6">
    <location>
        <begin position="1873"/>
        <end position="1890"/>
    </location>
</feature>
<feature type="region of interest" description="Disordered" evidence="6">
    <location>
        <begin position="1840"/>
        <end position="1900"/>
    </location>
</feature>
<comment type="subcellular location">
    <subcellularLocation>
        <location evidence="1">Nucleus</location>
    </subcellularLocation>
</comment>
<dbReference type="VEuPathDB" id="VectorBase:AFUN2_012809"/>
<protein>
    <submittedName>
        <fullName evidence="9">B-block_TFIIIC domain-containing protein</fullName>
    </submittedName>
</protein>